<dbReference type="Proteomes" id="UP000290545">
    <property type="component" value="Unassembled WGS sequence"/>
</dbReference>
<name>A0A4V1M9G8_9BACT</name>
<reference evidence="1 2" key="1">
    <citation type="submission" date="2019-01" db="EMBL/GenBank/DDBJ databases">
        <title>Filimonas sp. strain TTM-71.</title>
        <authorList>
            <person name="Chen W.-M."/>
        </authorList>
    </citation>
    <scope>NUCLEOTIDE SEQUENCE [LARGE SCALE GENOMIC DNA]</scope>
    <source>
        <strain evidence="1 2">TTM-71</strain>
    </source>
</reference>
<organism evidence="1 2">
    <name type="scientific">Filimonas effusa</name>
    <dbReference type="NCBI Taxonomy" id="2508721"/>
    <lineage>
        <taxon>Bacteria</taxon>
        <taxon>Pseudomonadati</taxon>
        <taxon>Bacteroidota</taxon>
        <taxon>Chitinophagia</taxon>
        <taxon>Chitinophagales</taxon>
        <taxon>Chitinophagaceae</taxon>
        <taxon>Filimonas</taxon>
    </lineage>
</organism>
<proteinExistence type="predicted"/>
<dbReference type="EMBL" id="SDHZ01000005">
    <property type="protein sequence ID" value="RXK81052.1"/>
    <property type="molecule type" value="Genomic_DNA"/>
</dbReference>
<accession>A0A4V1M9G8</accession>
<evidence type="ECO:0008006" key="3">
    <source>
        <dbReference type="Google" id="ProtNLM"/>
    </source>
</evidence>
<keyword evidence="2" id="KW-1185">Reference proteome</keyword>
<dbReference type="OrthoDB" id="9769023at2"/>
<comment type="caution">
    <text evidence="1">The sequence shown here is derived from an EMBL/GenBank/DDBJ whole genome shotgun (WGS) entry which is preliminary data.</text>
</comment>
<gene>
    <name evidence="1" type="ORF">ESB13_21790</name>
</gene>
<evidence type="ECO:0000313" key="1">
    <source>
        <dbReference type="EMBL" id="RXK81052.1"/>
    </source>
</evidence>
<sequence>MPVFFSCATYHERVQSYYDGLRANNYQQANRVLVRNKLIQARRNRLLFYLERGSVAHLLHQYDTSNYYFNLADQFMEAPGSAWDIAVGTITNPMMQTYRGEDFERFMVHYYKALNYLYLHKPEDAIVEARRITLTNNAQKDKFNDKSSRYSQDAFSLIMQGLLYESQKDINNAFISYRNAADLYLRQPDHSYYGVPIPEQLEFDLLRTAAMMGFTDQVTYYEKQFNLRYKPEPALAGGELIVFVENGLAPYKKEDNYFFTLIKNEAGFFFTDNNNLRLPVDFSVGIDATNLSVKDIGLFRLALPSYVIRPLGNSQFETSVEGNVLNGQKIQDINYVAKNVLSERTLKEMSLALSRLLLKKLAEKQVKDKNDAAGSVLEIVNFLTEKADTRNWQSLPANIYYLRIPLKTGQQQVKLTSGGNLITTIDVVGNGGMQFYNYRKM</sequence>
<evidence type="ECO:0000313" key="2">
    <source>
        <dbReference type="Proteomes" id="UP000290545"/>
    </source>
</evidence>
<protein>
    <recommendedName>
        <fullName evidence="3">Tetratricopeptide repeat protein</fullName>
    </recommendedName>
</protein>
<dbReference type="InterPro" id="IPR011990">
    <property type="entry name" value="TPR-like_helical_dom_sf"/>
</dbReference>
<dbReference type="AlphaFoldDB" id="A0A4V1M9G8"/>
<dbReference type="SUPFAM" id="SSF48452">
    <property type="entry name" value="TPR-like"/>
    <property type="match status" value="1"/>
</dbReference>